<dbReference type="EMBL" id="JAQLUK010000027">
    <property type="protein sequence ID" value="MDB2293728.1"/>
    <property type="molecule type" value="Genomic_DNA"/>
</dbReference>
<name>A0ABT4Z6D7_HALEZ</name>
<keyword evidence="1" id="KW-0472">Membrane</keyword>
<comment type="caution">
    <text evidence="2">The sequence shown here is derived from an EMBL/GenBank/DDBJ whole genome shotgun (WGS) entry which is preliminary data.</text>
</comment>
<accession>A0ABT4Z6D7</accession>
<evidence type="ECO:0000313" key="2">
    <source>
        <dbReference type="EMBL" id="MDB2293728.1"/>
    </source>
</evidence>
<sequence>MLTTHYYALLVLAGALTAAWLYRPRERTQVSTFGALLAWGLAAVLGGDVEIYDATNETVVGNVSNGTAVAVDTTGQFVAAPVAAPARYLFGLFAMLSALAGLLYILGVYPPEQTGDVTDNS</sequence>
<organism evidence="2 3">
    <name type="scientific">Halorubrum ezzemoulense</name>
    <name type="common">Halorubrum chaoviator</name>
    <dbReference type="NCBI Taxonomy" id="337243"/>
    <lineage>
        <taxon>Archaea</taxon>
        <taxon>Methanobacteriati</taxon>
        <taxon>Methanobacteriota</taxon>
        <taxon>Stenosarchaea group</taxon>
        <taxon>Halobacteria</taxon>
        <taxon>Halobacteriales</taxon>
        <taxon>Haloferacaceae</taxon>
        <taxon>Halorubrum</taxon>
    </lineage>
</organism>
<dbReference type="Proteomes" id="UP001210528">
    <property type="component" value="Unassembled WGS sequence"/>
</dbReference>
<keyword evidence="3" id="KW-1185">Reference proteome</keyword>
<keyword evidence="1" id="KW-0812">Transmembrane</keyword>
<gene>
    <name evidence="2" type="ORF">PM085_15835</name>
</gene>
<dbReference type="RefSeq" id="WP_271970488.1">
    <property type="nucleotide sequence ID" value="NZ_JAQLUK010000027.1"/>
</dbReference>
<reference evidence="2 3" key="1">
    <citation type="submission" date="2023-01" db="EMBL/GenBank/DDBJ databases">
        <title>Halorubrum ezzemoulense from Santa Pola, Spain.</title>
        <authorList>
            <person name="Feng Y."/>
            <person name="Louyakis A.S."/>
            <person name="Gogarten J.P."/>
        </authorList>
    </citation>
    <scope>NUCLEOTIDE SEQUENCE [LARGE SCALE GENOMIC DNA]</scope>
    <source>
        <strain evidence="2 3">AMM015</strain>
    </source>
</reference>
<proteinExistence type="predicted"/>
<keyword evidence="1" id="KW-1133">Transmembrane helix</keyword>
<feature type="transmembrane region" description="Helical" evidence="1">
    <location>
        <begin position="6"/>
        <end position="22"/>
    </location>
</feature>
<feature type="transmembrane region" description="Helical" evidence="1">
    <location>
        <begin position="88"/>
        <end position="109"/>
    </location>
</feature>
<evidence type="ECO:0000256" key="1">
    <source>
        <dbReference type="SAM" id="Phobius"/>
    </source>
</evidence>
<protein>
    <submittedName>
        <fullName evidence="2">Uncharacterized protein</fullName>
    </submittedName>
</protein>
<evidence type="ECO:0000313" key="3">
    <source>
        <dbReference type="Proteomes" id="UP001210528"/>
    </source>
</evidence>